<dbReference type="Gene3D" id="1.20.1050.10">
    <property type="match status" value="1"/>
</dbReference>
<organism evidence="2 3">
    <name type="scientific">Xanthobacter dioxanivorans</name>
    <dbReference type="NCBI Taxonomy" id="2528964"/>
    <lineage>
        <taxon>Bacteria</taxon>
        <taxon>Pseudomonadati</taxon>
        <taxon>Pseudomonadota</taxon>
        <taxon>Alphaproteobacteria</taxon>
        <taxon>Hyphomicrobiales</taxon>
        <taxon>Xanthobacteraceae</taxon>
        <taxon>Xanthobacter</taxon>
    </lineage>
</organism>
<dbReference type="PANTHER" id="PTHR44051">
    <property type="entry name" value="GLUTATHIONE S-TRANSFERASE-RELATED"/>
    <property type="match status" value="1"/>
</dbReference>
<reference evidence="2 3" key="1">
    <citation type="submission" date="2020-10" db="EMBL/GenBank/DDBJ databases">
        <title>Degradation of 1,4-Dioxane by Xanthobacter sp. YN2, via a Novel Group-2 Soluble Di-Iron Monooxygenase.</title>
        <authorList>
            <person name="Ma F."/>
            <person name="Wang Y."/>
            <person name="Yang J."/>
            <person name="Guo H."/>
            <person name="Su D."/>
            <person name="Yu L."/>
        </authorList>
    </citation>
    <scope>NUCLEOTIDE SEQUENCE [LARGE SCALE GENOMIC DNA]</scope>
    <source>
        <strain evidence="2 3">YN2</strain>
    </source>
</reference>
<dbReference type="RefSeq" id="WP_210352032.1">
    <property type="nucleotide sequence ID" value="NZ_CP063362.1"/>
</dbReference>
<dbReference type="KEGG" id="xdi:EZH22_00365"/>
<dbReference type="CDD" id="cd03205">
    <property type="entry name" value="GST_C_6"/>
    <property type="match status" value="1"/>
</dbReference>
<proteinExistence type="predicted"/>
<evidence type="ECO:0000313" key="3">
    <source>
        <dbReference type="Proteomes" id="UP000596427"/>
    </source>
</evidence>
<dbReference type="InterPro" id="IPR036249">
    <property type="entry name" value="Thioredoxin-like_sf"/>
</dbReference>
<keyword evidence="3" id="KW-1185">Reference proteome</keyword>
<dbReference type="EMBL" id="CP063362">
    <property type="protein sequence ID" value="QRG06953.1"/>
    <property type="molecule type" value="Genomic_DNA"/>
</dbReference>
<dbReference type="Proteomes" id="UP000596427">
    <property type="component" value="Chromosome"/>
</dbReference>
<accession>A0A974SJZ5</accession>
<dbReference type="PROSITE" id="PS50404">
    <property type="entry name" value="GST_NTER"/>
    <property type="match status" value="1"/>
</dbReference>
<dbReference type="InterPro" id="IPR036282">
    <property type="entry name" value="Glutathione-S-Trfase_C_sf"/>
</dbReference>
<dbReference type="SUPFAM" id="SSF47616">
    <property type="entry name" value="GST C-terminal domain-like"/>
    <property type="match status" value="1"/>
</dbReference>
<gene>
    <name evidence="2" type="ORF">EZH22_00365</name>
</gene>
<dbReference type="InterPro" id="IPR004045">
    <property type="entry name" value="Glutathione_S-Trfase_N"/>
</dbReference>
<feature type="domain" description="GST N-terminal" evidence="1">
    <location>
        <begin position="1"/>
        <end position="82"/>
    </location>
</feature>
<dbReference type="Gene3D" id="3.40.30.10">
    <property type="entry name" value="Glutaredoxin"/>
    <property type="match status" value="1"/>
</dbReference>
<dbReference type="SUPFAM" id="SSF52833">
    <property type="entry name" value="Thioredoxin-like"/>
    <property type="match status" value="1"/>
</dbReference>
<sequence>MKMHWSPRSPFVRKAMIAIHEMGLQDRVTCVRTVASPFKAHEELMDDNPLSKLPTLVLDDGTVVYDSHVICEYLDTLHDKARLFPAEWPGRLVALRNEALGDGLMDLGLLWLIERLRGEGMQSDDLVTANARKVERVLARLETDAGLLADRPFDIGHLTIGTALGYLDFRFPFLEWREGRPALAAWHAEFLERPSVKANPVVDDS</sequence>
<evidence type="ECO:0000313" key="2">
    <source>
        <dbReference type="EMBL" id="QRG06953.1"/>
    </source>
</evidence>
<evidence type="ECO:0000259" key="1">
    <source>
        <dbReference type="PROSITE" id="PS50404"/>
    </source>
</evidence>
<dbReference type="Pfam" id="PF13410">
    <property type="entry name" value="GST_C_2"/>
    <property type="match status" value="1"/>
</dbReference>
<dbReference type="Pfam" id="PF13409">
    <property type="entry name" value="GST_N_2"/>
    <property type="match status" value="1"/>
</dbReference>
<protein>
    <submittedName>
        <fullName evidence="2">Glutathione S-transferase family protein</fullName>
    </submittedName>
</protein>
<dbReference type="PANTHER" id="PTHR44051:SF8">
    <property type="entry name" value="GLUTATHIONE S-TRANSFERASE GSTA"/>
    <property type="match status" value="1"/>
</dbReference>
<name>A0A974SJZ5_9HYPH</name>
<dbReference type="AlphaFoldDB" id="A0A974SJZ5"/>